<feature type="domain" description="Kinesin motor" evidence="5">
    <location>
        <begin position="82"/>
        <end position="119"/>
    </location>
</feature>
<dbReference type="AlphaFoldDB" id="A0A7R8ZAG2"/>
<evidence type="ECO:0000259" key="5">
    <source>
        <dbReference type="PROSITE" id="PS50067"/>
    </source>
</evidence>
<evidence type="ECO:0000313" key="6">
    <source>
        <dbReference type="EMBL" id="CAD7202478.1"/>
    </source>
</evidence>
<comment type="caution">
    <text evidence="3">Lacks conserved residue(s) required for the propagation of feature annotation.</text>
</comment>
<proteinExistence type="inferred from homology"/>
<evidence type="ECO:0000256" key="1">
    <source>
        <dbReference type="ARBA" id="ARBA00022741"/>
    </source>
</evidence>
<dbReference type="EMBL" id="OA569416">
    <property type="protein sequence ID" value="CAD7202478.1"/>
    <property type="molecule type" value="Genomic_DNA"/>
</dbReference>
<dbReference type="GO" id="GO:0008017">
    <property type="term" value="F:microtubule binding"/>
    <property type="evidence" value="ECO:0007669"/>
    <property type="project" value="InterPro"/>
</dbReference>
<keyword evidence="2" id="KW-0067">ATP-binding</keyword>
<dbReference type="GO" id="GO:0003777">
    <property type="term" value="F:microtubule motor activity"/>
    <property type="evidence" value="ECO:0007669"/>
    <property type="project" value="InterPro"/>
</dbReference>
<dbReference type="PROSITE" id="PS50067">
    <property type="entry name" value="KINESIN_MOTOR_2"/>
    <property type="match status" value="1"/>
</dbReference>
<gene>
    <name evidence="6" type="ORF">TDIB3V08_LOCUS8660</name>
</gene>
<protein>
    <recommendedName>
        <fullName evidence="5">Kinesin motor domain-containing protein</fullName>
    </recommendedName>
</protein>
<organism evidence="6">
    <name type="scientific">Timema douglasi</name>
    <name type="common">Walking stick</name>
    <dbReference type="NCBI Taxonomy" id="61478"/>
    <lineage>
        <taxon>Eukaryota</taxon>
        <taxon>Metazoa</taxon>
        <taxon>Ecdysozoa</taxon>
        <taxon>Arthropoda</taxon>
        <taxon>Hexapoda</taxon>
        <taxon>Insecta</taxon>
        <taxon>Pterygota</taxon>
        <taxon>Neoptera</taxon>
        <taxon>Polyneoptera</taxon>
        <taxon>Phasmatodea</taxon>
        <taxon>Timematodea</taxon>
        <taxon>Timematoidea</taxon>
        <taxon>Timematidae</taxon>
        <taxon>Timema</taxon>
    </lineage>
</organism>
<evidence type="ECO:0000256" key="2">
    <source>
        <dbReference type="ARBA" id="ARBA00022840"/>
    </source>
</evidence>
<reference evidence="6" key="1">
    <citation type="submission" date="2020-11" db="EMBL/GenBank/DDBJ databases">
        <authorList>
            <person name="Tran Van P."/>
        </authorList>
    </citation>
    <scope>NUCLEOTIDE SEQUENCE</scope>
</reference>
<keyword evidence="1" id="KW-0547">Nucleotide-binding</keyword>
<accession>A0A7R8ZAG2</accession>
<dbReference type="InterPro" id="IPR036961">
    <property type="entry name" value="Kinesin_motor_dom_sf"/>
</dbReference>
<dbReference type="GO" id="GO:0007018">
    <property type="term" value="P:microtubule-based movement"/>
    <property type="evidence" value="ECO:0007669"/>
    <property type="project" value="InterPro"/>
</dbReference>
<dbReference type="PANTHER" id="PTHR47117">
    <property type="entry name" value="STAR-RELATED LIPID TRANSFER PROTEIN 9"/>
    <property type="match status" value="1"/>
</dbReference>
<dbReference type="InterPro" id="IPR027417">
    <property type="entry name" value="P-loop_NTPase"/>
</dbReference>
<comment type="similarity">
    <text evidence="3">Belongs to the TRAFAC class myosin-kinesin ATPase superfamily. Kinesin family.</text>
</comment>
<dbReference type="SUPFAM" id="SSF52540">
    <property type="entry name" value="P-loop containing nucleoside triphosphate hydrolases"/>
    <property type="match status" value="1"/>
</dbReference>
<dbReference type="InterPro" id="IPR001752">
    <property type="entry name" value="Kinesin_motor_dom"/>
</dbReference>
<evidence type="ECO:0000256" key="3">
    <source>
        <dbReference type="PROSITE-ProRule" id="PRU00283"/>
    </source>
</evidence>
<evidence type="ECO:0000256" key="4">
    <source>
        <dbReference type="SAM" id="MobiDB-lite"/>
    </source>
</evidence>
<name>A0A7R8ZAG2_TIMDO</name>
<sequence length="700" mass="77353">MPDASWIDRSTCPADNCTTGPSSTLVLSTTASSTLTCLQLHVSVRSYDYAVSPPPLPAPPTSYHGAMTTGDLGRHTHHHRFECLGGNSRTTMLATISPASTHMEVTLATLKYACQARAIIITPRVNESNHDRIIRGLSEEVAQLRALREECDTPIGRHDLSKLERWVVLLYKRGKHCDRIVDVPYINLVLSVCRAERADLVVDEAVLRHRVSTLLDKLREVGANLQGTQGRLERTERALQEAMVGLERLVEERRSQMELLDRWSKGPLPSQMEMLRAMLKARTGQTHCTIATVRQGDGMRRDVEETGKMRDQHLDYHNISKHPTTSIREWRSLPDLSTPWKHDLLGGNRGSSASEQHNLLEGNRESSVSGHDLLGGNRESSVSGHDLLGGNRGSSVSGHDLLGGNRGSSVSGHDLLERSEDSYVCYEEDEDLLNTTFLYSSSETSSEDISQVQECSSQRQQEDISSIVSSGLTVLCSTECSSQRQQEAEEAARRLAESGPYLTKEILRSLQSTLRALESRLSPDSNHHTPPTITPNTITIRSILRRTPGKTVRFLTPEPGEATSSSPESYCEATLAHSASPLPNTTPPQLYASRIEDNMPDLVCSPNKGTIPSNTTTEIKVLMPNFVNFQTGTVTSRIDLIFSNNVDVTVPNIDQVKNAGPREDKVPKTRFFNDENIAPNSSSLTSGQTRGRYFQKVESN</sequence>
<dbReference type="PANTHER" id="PTHR47117:SF5">
    <property type="entry name" value="KINESIN-LIKE PROTEIN KIF14"/>
    <property type="match status" value="1"/>
</dbReference>
<dbReference type="Gene3D" id="3.40.850.10">
    <property type="entry name" value="Kinesin motor domain"/>
    <property type="match status" value="1"/>
</dbReference>
<feature type="region of interest" description="Disordered" evidence="4">
    <location>
        <begin position="362"/>
        <end position="385"/>
    </location>
</feature>
<dbReference type="GO" id="GO:0005524">
    <property type="term" value="F:ATP binding"/>
    <property type="evidence" value="ECO:0007669"/>
    <property type="project" value="UniProtKB-KW"/>
</dbReference>